<evidence type="ECO:0000313" key="4">
    <source>
        <dbReference type="Proteomes" id="UP001596066"/>
    </source>
</evidence>
<feature type="region of interest" description="Disordered" evidence="1">
    <location>
        <begin position="1"/>
        <end position="23"/>
    </location>
</feature>
<dbReference type="RefSeq" id="WP_346141992.1">
    <property type="nucleotide sequence ID" value="NZ_BAAAUA010000007.1"/>
</dbReference>
<feature type="region of interest" description="Disordered" evidence="1">
    <location>
        <begin position="68"/>
        <end position="119"/>
    </location>
</feature>
<gene>
    <name evidence="3" type="ORF">ACFPZF_37520</name>
</gene>
<dbReference type="Proteomes" id="UP001596066">
    <property type="component" value="Unassembled WGS sequence"/>
</dbReference>
<sequence>MNDFRTALARELSDQGAPPLGDLVATATRDGRRVRRRRRNLAALGGSAAALAAAVLVLLVGPLGPAQSARVAAGPAGTSAGPTPGTGPGPAPSGAPEPAPTSTVRGSDWPRVPPAMSGKRVPMTAPALLATVLDLLPRSVEHVGGFAAAAGNEPGVQLDLTSGRGTGMVRVLTYPGQAGAFSCRPAADTQCYTDGMGQPVRVSTVPGNCVENTEVAVAHQDGLLVTVLVGTCLAWDGATNPPGITALTVPQAIALAGDPSISAQVDSGLAASAERTFPHLPELH</sequence>
<evidence type="ECO:0000256" key="2">
    <source>
        <dbReference type="SAM" id="Phobius"/>
    </source>
</evidence>
<keyword evidence="2" id="KW-1133">Transmembrane helix</keyword>
<reference evidence="4" key="1">
    <citation type="journal article" date="2019" name="Int. J. Syst. Evol. Microbiol.">
        <title>The Global Catalogue of Microorganisms (GCM) 10K type strain sequencing project: providing services to taxonomists for standard genome sequencing and annotation.</title>
        <authorList>
            <consortium name="The Broad Institute Genomics Platform"/>
            <consortium name="The Broad Institute Genome Sequencing Center for Infectious Disease"/>
            <person name="Wu L."/>
            <person name="Ma J."/>
        </authorList>
    </citation>
    <scope>NUCLEOTIDE SEQUENCE [LARGE SCALE GENOMIC DNA]</scope>
    <source>
        <strain evidence="4">CGMCC 4.1622</strain>
    </source>
</reference>
<name>A0ABW0VNG0_9ACTN</name>
<organism evidence="3 4">
    <name type="scientific">Kitasatospora cinereorecta</name>
    <dbReference type="NCBI Taxonomy" id="285560"/>
    <lineage>
        <taxon>Bacteria</taxon>
        <taxon>Bacillati</taxon>
        <taxon>Actinomycetota</taxon>
        <taxon>Actinomycetes</taxon>
        <taxon>Kitasatosporales</taxon>
        <taxon>Streptomycetaceae</taxon>
        <taxon>Kitasatospora</taxon>
    </lineage>
</organism>
<feature type="compositionally biased region" description="Pro residues" evidence="1">
    <location>
        <begin position="85"/>
        <end position="99"/>
    </location>
</feature>
<evidence type="ECO:0000313" key="3">
    <source>
        <dbReference type="EMBL" id="MFC5647030.1"/>
    </source>
</evidence>
<feature type="transmembrane region" description="Helical" evidence="2">
    <location>
        <begin position="41"/>
        <end position="61"/>
    </location>
</feature>
<dbReference type="EMBL" id="JBHSOC010000126">
    <property type="protein sequence ID" value="MFC5647030.1"/>
    <property type="molecule type" value="Genomic_DNA"/>
</dbReference>
<proteinExistence type="predicted"/>
<comment type="caution">
    <text evidence="3">The sequence shown here is derived from an EMBL/GenBank/DDBJ whole genome shotgun (WGS) entry which is preliminary data.</text>
</comment>
<accession>A0ABW0VNG0</accession>
<protein>
    <submittedName>
        <fullName evidence="3">Uncharacterized protein</fullName>
    </submittedName>
</protein>
<feature type="compositionally biased region" description="Low complexity" evidence="1">
    <location>
        <begin position="68"/>
        <end position="83"/>
    </location>
</feature>
<keyword evidence="2" id="KW-0472">Membrane</keyword>
<keyword evidence="4" id="KW-1185">Reference proteome</keyword>
<keyword evidence="2" id="KW-0812">Transmembrane</keyword>
<evidence type="ECO:0000256" key="1">
    <source>
        <dbReference type="SAM" id="MobiDB-lite"/>
    </source>
</evidence>